<gene>
    <name evidence="1" type="ORF">LLUT_LOCUS15976</name>
</gene>
<dbReference type="Proteomes" id="UP001497480">
    <property type="component" value="Unassembled WGS sequence"/>
</dbReference>
<reference evidence="1 2" key="1">
    <citation type="submission" date="2024-03" db="EMBL/GenBank/DDBJ databases">
        <authorList>
            <person name="Martinez-Hernandez J."/>
        </authorList>
    </citation>
    <scope>NUCLEOTIDE SEQUENCE [LARGE SCALE GENOMIC DNA]</scope>
</reference>
<protein>
    <submittedName>
        <fullName evidence="1">Uncharacterized protein</fullName>
    </submittedName>
</protein>
<dbReference type="AlphaFoldDB" id="A0AAV1WZT0"/>
<comment type="caution">
    <text evidence="1">The sequence shown here is derived from an EMBL/GenBank/DDBJ whole genome shotgun (WGS) entry which is preliminary data.</text>
</comment>
<organism evidence="1 2">
    <name type="scientific">Lupinus luteus</name>
    <name type="common">European yellow lupine</name>
    <dbReference type="NCBI Taxonomy" id="3873"/>
    <lineage>
        <taxon>Eukaryota</taxon>
        <taxon>Viridiplantae</taxon>
        <taxon>Streptophyta</taxon>
        <taxon>Embryophyta</taxon>
        <taxon>Tracheophyta</taxon>
        <taxon>Spermatophyta</taxon>
        <taxon>Magnoliopsida</taxon>
        <taxon>eudicotyledons</taxon>
        <taxon>Gunneridae</taxon>
        <taxon>Pentapetalae</taxon>
        <taxon>rosids</taxon>
        <taxon>fabids</taxon>
        <taxon>Fabales</taxon>
        <taxon>Fabaceae</taxon>
        <taxon>Papilionoideae</taxon>
        <taxon>50 kb inversion clade</taxon>
        <taxon>genistoids sensu lato</taxon>
        <taxon>core genistoids</taxon>
        <taxon>Genisteae</taxon>
        <taxon>Lupinus</taxon>
    </lineage>
</organism>
<name>A0AAV1WZT0_LUPLU</name>
<dbReference type="EMBL" id="CAXHTB010000011">
    <property type="protein sequence ID" value="CAL0314916.1"/>
    <property type="molecule type" value="Genomic_DNA"/>
</dbReference>
<keyword evidence="2" id="KW-1185">Reference proteome</keyword>
<evidence type="ECO:0000313" key="2">
    <source>
        <dbReference type="Proteomes" id="UP001497480"/>
    </source>
</evidence>
<sequence length="68" mass="7700">MKVLEVTNGTTLEKRGQILRVAYAKASWTLDQELLNRAVLQMLLLRLHHLLNRCSSLDLALANIDGTR</sequence>
<accession>A0AAV1WZT0</accession>
<evidence type="ECO:0000313" key="1">
    <source>
        <dbReference type="EMBL" id="CAL0314916.1"/>
    </source>
</evidence>
<proteinExistence type="predicted"/>